<dbReference type="EMBL" id="JACICE010000004">
    <property type="protein sequence ID" value="MBB3776954.1"/>
    <property type="molecule type" value="Genomic_DNA"/>
</dbReference>
<dbReference type="InterPro" id="IPR013094">
    <property type="entry name" value="AB_hydrolase_3"/>
</dbReference>
<evidence type="ECO:0000259" key="2">
    <source>
        <dbReference type="Pfam" id="PF07859"/>
    </source>
</evidence>
<dbReference type="RefSeq" id="WP_183363719.1">
    <property type="nucleotide sequence ID" value="NZ_BAAADZ010000005.1"/>
</dbReference>
<feature type="domain" description="Alpha/beta hydrolase fold-3" evidence="2">
    <location>
        <begin position="78"/>
        <end position="289"/>
    </location>
</feature>
<keyword evidence="4" id="KW-1185">Reference proteome</keyword>
<sequence>MNTSHLIDPELLPGLEMLLAIGLGAMELGHIREAIAHPRAELPPLPIEAEIKVIDGPDGPLEIFWFDPAPGEIGRPALLHIQGGGMILGSVHQMQAGPASLAASSGLPVASVEYRLAPETPFPGPQEDCYAALVWLAESAGTLGVDPQRVAICGESAGGGLAAAVAQMARDKSGPSLAAQFLTYPMLDHRTGSESCPYRNKTTGEFVWTRQANQFGWEAARGTYDPVDQRKGWFSPSLADDLAGLPATWIGVGALDLFLDENLDYARRLASAGVPVELHCYAGAYHGFDMVPGARITRTFGRDLADAIANTLLRA</sequence>
<dbReference type="Proteomes" id="UP000548685">
    <property type="component" value="Unassembled WGS sequence"/>
</dbReference>
<dbReference type="Gene3D" id="3.40.50.1820">
    <property type="entry name" value="alpha/beta hydrolase"/>
    <property type="match status" value="1"/>
</dbReference>
<dbReference type="InterPro" id="IPR029058">
    <property type="entry name" value="AB_hydrolase_fold"/>
</dbReference>
<reference evidence="3 4" key="1">
    <citation type="submission" date="2020-08" db="EMBL/GenBank/DDBJ databases">
        <title>Genomic Encyclopedia of Type Strains, Phase IV (KMG-IV): sequencing the most valuable type-strain genomes for metagenomic binning, comparative biology and taxonomic classification.</title>
        <authorList>
            <person name="Goeker M."/>
        </authorList>
    </citation>
    <scope>NUCLEOTIDE SEQUENCE [LARGE SCALE GENOMIC DNA]</scope>
    <source>
        <strain evidence="3 4">DSM 8510</strain>
    </source>
</reference>
<dbReference type="InterPro" id="IPR050300">
    <property type="entry name" value="GDXG_lipolytic_enzyme"/>
</dbReference>
<dbReference type="Pfam" id="PF07859">
    <property type="entry name" value="Abhydrolase_3"/>
    <property type="match status" value="1"/>
</dbReference>
<protein>
    <submittedName>
        <fullName evidence="3">Acetyl esterase/lipase</fullName>
    </submittedName>
</protein>
<dbReference type="PANTHER" id="PTHR48081:SF8">
    <property type="entry name" value="ALPHA_BETA HYDROLASE FOLD-3 DOMAIN-CONTAINING PROTEIN-RELATED"/>
    <property type="match status" value="1"/>
</dbReference>
<evidence type="ECO:0000256" key="1">
    <source>
        <dbReference type="ARBA" id="ARBA00022801"/>
    </source>
</evidence>
<comment type="caution">
    <text evidence="3">The sequence shown here is derived from an EMBL/GenBank/DDBJ whole genome shotgun (WGS) entry which is preliminary data.</text>
</comment>
<proteinExistence type="predicted"/>
<accession>A0ABR6I216</accession>
<organism evidence="3 4">
    <name type="scientific">Erythrobacter ramosus</name>
    <dbReference type="NCBI Taxonomy" id="35811"/>
    <lineage>
        <taxon>Bacteria</taxon>
        <taxon>Pseudomonadati</taxon>
        <taxon>Pseudomonadota</taxon>
        <taxon>Alphaproteobacteria</taxon>
        <taxon>Sphingomonadales</taxon>
        <taxon>Erythrobacteraceae</taxon>
        <taxon>Erythrobacter/Porphyrobacter group</taxon>
        <taxon>Erythrobacter</taxon>
    </lineage>
</organism>
<dbReference type="PANTHER" id="PTHR48081">
    <property type="entry name" value="AB HYDROLASE SUPERFAMILY PROTEIN C4A8.06C"/>
    <property type="match status" value="1"/>
</dbReference>
<dbReference type="SUPFAM" id="SSF53474">
    <property type="entry name" value="alpha/beta-Hydrolases"/>
    <property type="match status" value="1"/>
</dbReference>
<gene>
    <name evidence="3" type="ORF">FHS52_002947</name>
</gene>
<evidence type="ECO:0000313" key="4">
    <source>
        <dbReference type="Proteomes" id="UP000548685"/>
    </source>
</evidence>
<name>A0ABR6I216_9SPHN</name>
<keyword evidence="1" id="KW-0378">Hydrolase</keyword>
<evidence type="ECO:0000313" key="3">
    <source>
        <dbReference type="EMBL" id="MBB3776954.1"/>
    </source>
</evidence>